<keyword evidence="3" id="KW-0175">Coiled coil</keyword>
<dbReference type="InterPro" id="IPR050465">
    <property type="entry name" value="UPF0194_transport"/>
</dbReference>
<dbReference type="PANTHER" id="PTHR32347:SF14">
    <property type="entry name" value="EFFLUX SYSTEM COMPONENT YKNX-RELATED"/>
    <property type="match status" value="1"/>
</dbReference>
<feature type="domain" description="CusB-like beta-barrel" evidence="6">
    <location>
        <begin position="271"/>
        <end position="346"/>
    </location>
</feature>
<keyword evidence="8" id="KW-1185">Reference proteome</keyword>
<dbReference type="AlphaFoldDB" id="W6M4B4"/>
<dbReference type="GO" id="GO:0016020">
    <property type="term" value="C:membrane"/>
    <property type="evidence" value="ECO:0007669"/>
    <property type="project" value="InterPro"/>
</dbReference>
<comment type="caution">
    <text evidence="7">The sequence shown here is derived from an EMBL/GenBank/DDBJ whole genome shotgun (WGS) entry which is preliminary data.</text>
</comment>
<protein>
    <submittedName>
        <fullName evidence="7">Efflux transporter, RND family, MFP subunit</fullName>
    </submittedName>
</protein>
<comment type="similarity">
    <text evidence="2">Belongs to the membrane fusion protein (MFP) (TC 8.A.1) family.</text>
</comment>
<dbReference type="PANTHER" id="PTHR32347">
    <property type="entry name" value="EFFLUX SYSTEM COMPONENT YKNX-RELATED"/>
    <property type="match status" value="1"/>
</dbReference>
<organism evidence="7 8">
    <name type="scientific">Candidatus Competibacter denitrificans Run_A_D11</name>
    <dbReference type="NCBI Taxonomy" id="1400863"/>
    <lineage>
        <taxon>Bacteria</taxon>
        <taxon>Pseudomonadati</taxon>
        <taxon>Pseudomonadota</taxon>
        <taxon>Gammaproteobacteria</taxon>
        <taxon>Candidatus Competibacteraceae</taxon>
        <taxon>Candidatus Competibacter</taxon>
    </lineage>
</organism>
<reference evidence="7" key="2">
    <citation type="submission" date="2014-03" db="EMBL/GenBank/DDBJ databases">
        <title>Candidatus Competibacter-lineage genomes retrieved from metagenomes reveal functional metabolic diversity.</title>
        <authorList>
            <person name="McIlroy S.J."/>
            <person name="Albertsen M."/>
            <person name="Andresen E.K."/>
            <person name="Saunders A.M."/>
            <person name="Kristiansen R."/>
            <person name="Stokholm-Bjerregaard M."/>
            <person name="Nielsen K.L."/>
            <person name="Nielsen P.H."/>
        </authorList>
    </citation>
    <scope>NUCLEOTIDE SEQUENCE</scope>
    <source>
        <strain evidence="7">Run_A_D11</strain>
    </source>
</reference>
<gene>
    <name evidence="7" type="ORF">BN873_330004</name>
</gene>
<dbReference type="Proteomes" id="UP000035760">
    <property type="component" value="Unassembled WGS sequence"/>
</dbReference>
<evidence type="ECO:0000256" key="3">
    <source>
        <dbReference type="ARBA" id="ARBA00023054"/>
    </source>
</evidence>
<name>W6M4B4_9GAMM</name>
<dbReference type="Gene3D" id="2.40.50.100">
    <property type="match status" value="1"/>
</dbReference>
<keyword evidence="5" id="KW-0812">Transmembrane</keyword>
<evidence type="ECO:0000313" key="7">
    <source>
        <dbReference type="EMBL" id="CDI02527.1"/>
    </source>
</evidence>
<evidence type="ECO:0000256" key="4">
    <source>
        <dbReference type="SAM" id="MobiDB-lite"/>
    </source>
</evidence>
<dbReference type="InterPro" id="IPR006143">
    <property type="entry name" value="RND_pump_MFP"/>
</dbReference>
<accession>W6M4B4</accession>
<dbReference type="NCBIfam" id="TIGR01730">
    <property type="entry name" value="RND_mfp"/>
    <property type="match status" value="1"/>
</dbReference>
<dbReference type="InterPro" id="IPR058792">
    <property type="entry name" value="Beta-barrel_RND_2"/>
</dbReference>
<dbReference type="Gene3D" id="2.40.30.170">
    <property type="match status" value="1"/>
</dbReference>
<evidence type="ECO:0000256" key="1">
    <source>
        <dbReference type="ARBA" id="ARBA00004196"/>
    </source>
</evidence>
<dbReference type="STRING" id="1400863.BN873_330004"/>
<proteinExistence type="inferred from homology"/>
<dbReference type="GO" id="GO:0030313">
    <property type="term" value="C:cell envelope"/>
    <property type="evidence" value="ECO:0007669"/>
    <property type="project" value="UniProtKB-SubCell"/>
</dbReference>
<sequence>MVGFSRDRRHVGSRTLIVNLPLNTADAELAKIIGVDTPQSRVGSLIRWLLALGVLAALALGGYYYVQAQADSQAAPPYQTEPLTQGSLRVTVSATGKLAPVNEVAIGSELSGTIEAVFVDYNDRVKKGEVLARLNVAKLTDQIAKAKATLASAEAKVLQAIATVKETRANLGRLRQVAKLSGGKVPAPAELEAAEAKLERAIADEASARAAVEETRATLRTTETDLTKASIRSPIDGVVLTRSADPGQTVAASLQAPVLFKLAENLAQMELQVDVDEADVGQIKPEQAATFTVDAYPSRRYPARIDLVRYGAETVNNVVTYKTILKVNNDDLSLRPGMTATAEIVTAERENVLLAPNAALRFTPPPTEVESKPGGGLLASLMPRPPRGMGGRRSGRVASDKKSGPRQLWVLRDGQPVAVSVTVGSSDGRMTEVSGEGLAVGTPVITASLSSAK</sequence>
<feature type="region of interest" description="Disordered" evidence="4">
    <location>
        <begin position="364"/>
        <end position="405"/>
    </location>
</feature>
<keyword evidence="5" id="KW-1133">Transmembrane helix</keyword>
<keyword evidence="5" id="KW-0472">Membrane</keyword>
<evidence type="ECO:0000259" key="6">
    <source>
        <dbReference type="Pfam" id="PF25954"/>
    </source>
</evidence>
<dbReference type="GO" id="GO:0022857">
    <property type="term" value="F:transmembrane transporter activity"/>
    <property type="evidence" value="ECO:0007669"/>
    <property type="project" value="InterPro"/>
</dbReference>
<comment type="subcellular location">
    <subcellularLocation>
        <location evidence="1">Cell envelope</location>
    </subcellularLocation>
</comment>
<evidence type="ECO:0000256" key="2">
    <source>
        <dbReference type="ARBA" id="ARBA00009477"/>
    </source>
</evidence>
<feature type="transmembrane region" description="Helical" evidence="5">
    <location>
        <begin position="48"/>
        <end position="66"/>
    </location>
</feature>
<dbReference type="EMBL" id="CBTJ020000040">
    <property type="protein sequence ID" value="CDI02527.1"/>
    <property type="molecule type" value="Genomic_DNA"/>
</dbReference>
<evidence type="ECO:0000313" key="8">
    <source>
        <dbReference type="Proteomes" id="UP000035760"/>
    </source>
</evidence>
<dbReference type="SUPFAM" id="SSF111369">
    <property type="entry name" value="HlyD-like secretion proteins"/>
    <property type="match status" value="2"/>
</dbReference>
<reference evidence="7" key="1">
    <citation type="submission" date="2013-07" db="EMBL/GenBank/DDBJ databases">
        <authorList>
            <person name="McIlroy S."/>
        </authorList>
    </citation>
    <scope>NUCLEOTIDE SEQUENCE [LARGE SCALE GENOMIC DNA]</scope>
    <source>
        <strain evidence="7">Run_A_D11</strain>
    </source>
</reference>
<dbReference type="Pfam" id="PF25954">
    <property type="entry name" value="Beta-barrel_RND_2"/>
    <property type="match status" value="1"/>
</dbReference>
<evidence type="ECO:0000256" key="5">
    <source>
        <dbReference type="SAM" id="Phobius"/>
    </source>
</evidence>